<dbReference type="EMBL" id="CP013290">
    <property type="protein sequence ID" value="APH00702.1"/>
    <property type="molecule type" value="Genomic_DNA"/>
</dbReference>
<keyword evidence="1" id="KW-0472">Membrane</keyword>
<dbReference type="AlphaFoldDB" id="A0A1L3MED9"/>
<evidence type="ECO:0000256" key="1">
    <source>
        <dbReference type="SAM" id="Phobius"/>
    </source>
</evidence>
<keyword evidence="1" id="KW-1133">Transmembrane helix</keyword>
<evidence type="ECO:0000313" key="3">
    <source>
        <dbReference type="Proteomes" id="UP000182938"/>
    </source>
</evidence>
<keyword evidence="3" id="KW-1185">Reference proteome</keyword>
<dbReference type="RefSeq" id="WP_094078811.1">
    <property type="nucleotide sequence ID" value="NZ_CP013290.1"/>
</dbReference>
<dbReference type="Proteomes" id="UP000182938">
    <property type="component" value="Chromosome"/>
</dbReference>
<dbReference type="KEGG" id="jte:ASJ30_03450"/>
<gene>
    <name evidence="2" type="ORF">ASJ30_03450</name>
</gene>
<proteinExistence type="predicted"/>
<protein>
    <submittedName>
        <fullName evidence="2">Uncharacterized protein</fullName>
    </submittedName>
</protein>
<name>A0A1L3MED9_9MICO</name>
<organism evidence="2 3">
    <name type="scientific">Janibacter indicus</name>
    <dbReference type="NCBI Taxonomy" id="857417"/>
    <lineage>
        <taxon>Bacteria</taxon>
        <taxon>Bacillati</taxon>
        <taxon>Actinomycetota</taxon>
        <taxon>Actinomycetes</taxon>
        <taxon>Micrococcales</taxon>
        <taxon>Intrasporangiaceae</taxon>
        <taxon>Janibacter</taxon>
    </lineage>
</organism>
<evidence type="ECO:0000313" key="2">
    <source>
        <dbReference type="EMBL" id="APH00702.1"/>
    </source>
</evidence>
<reference evidence="2 3" key="1">
    <citation type="submission" date="2015-11" db="EMBL/GenBank/DDBJ databases">
        <authorList>
            <person name="Zhang Y."/>
            <person name="Guo Z."/>
        </authorList>
    </citation>
    <scope>NUCLEOTIDE SEQUENCE [LARGE SCALE GENOMIC DNA]</scope>
    <source>
        <strain evidence="2 3">YFY001</strain>
    </source>
</reference>
<feature type="transmembrane region" description="Helical" evidence="1">
    <location>
        <begin position="20"/>
        <end position="38"/>
    </location>
</feature>
<accession>A0A1L3MED9</accession>
<keyword evidence="1" id="KW-0812">Transmembrane</keyword>
<sequence>MPRAEHPPLPDDSGPRWSGVVALVCVLALVVGVGAWYARDRIGLFLGEQCSATALGETVTFAPDQMHHASTIVLLGVKRGLPARAGTIGIATAIQESKLRNLSYGDRDSVGLFQQRPSQGWGTAAQLQEPVYATNAFYDALVKVDGWQQMVITEIAQEVQRSGYPEAYADHEHEGRAIASALSGHSPEGFVCRLDDPTAAGRPDRFVAALDEETGHSGTADGQTISITAADSRHAWAVGSWSVGQAKARNVVRVQVGDREWVRGSGDDAMQWRDADEPIEDTRVVVTLHDG</sequence>